<keyword evidence="3" id="KW-1185">Reference proteome</keyword>
<dbReference type="EMBL" id="FODY01000008">
    <property type="protein sequence ID" value="SEO98667.1"/>
    <property type="molecule type" value="Genomic_DNA"/>
</dbReference>
<dbReference type="STRING" id="112903.SAMN04490178_10847"/>
<dbReference type="Pfam" id="PF24032">
    <property type="entry name" value="YQBQ"/>
    <property type="match status" value="1"/>
</dbReference>
<name>A0A1H8U6H2_9FIRM</name>
<dbReference type="Proteomes" id="UP000198847">
    <property type="component" value="Unassembled WGS sequence"/>
</dbReference>
<evidence type="ECO:0000313" key="2">
    <source>
        <dbReference type="EMBL" id="SEO98667.1"/>
    </source>
</evidence>
<reference evidence="2 3" key="1">
    <citation type="submission" date="2016-10" db="EMBL/GenBank/DDBJ databases">
        <authorList>
            <person name="de Groot N.N."/>
        </authorList>
    </citation>
    <scope>NUCLEOTIDE SEQUENCE [LARGE SCALE GENOMIC DNA]</scope>
    <source>
        <strain evidence="2 3">DSM 13305</strain>
    </source>
</reference>
<protein>
    <recommendedName>
        <fullName evidence="1">YqbQ/XkdQ domain-containing protein</fullName>
    </recommendedName>
</protein>
<dbReference type="AlphaFoldDB" id="A0A1H8U6H2"/>
<dbReference type="InterPro" id="IPR056937">
    <property type="entry name" value="YqbQ/XkdQ"/>
</dbReference>
<evidence type="ECO:0000313" key="3">
    <source>
        <dbReference type="Proteomes" id="UP000198847"/>
    </source>
</evidence>
<gene>
    <name evidence="2" type="ORF">SAMN04490178_10847</name>
</gene>
<organism evidence="2 3">
    <name type="scientific">Propionispora vibrioides</name>
    <dbReference type="NCBI Taxonomy" id="112903"/>
    <lineage>
        <taxon>Bacteria</taxon>
        <taxon>Bacillati</taxon>
        <taxon>Bacillota</taxon>
        <taxon>Negativicutes</taxon>
        <taxon>Selenomonadales</taxon>
        <taxon>Sporomusaceae</taxon>
        <taxon>Propionispora</taxon>
    </lineage>
</organism>
<evidence type="ECO:0000259" key="1">
    <source>
        <dbReference type="Pfam" id="PF24032"/>
    </source>
</evidence>
<feature type="domain" description="YqbQ/XkdQ" evidence="1">
    <location>
        <begin position="81"/>
        <end position="309"/>
    </location>
</feature>
<sequence length="350" mass="39288">MITPGMISYDVVLQGKHFLRETIEKLTLEDRLDEIACRATMDLAVPGDQFTGLPVIQPGHTMEIIGVPFGDTQIKQVFNAGPVWDVEIDNQRRRRWNITMYDNSIYMANSEDEYYFAEGTTATHRIKQIAAEWNIPIYNLPETGQPLAKAMHRPKNLWSIIWEALQETAEKSGKLYRLRMMPGTITTTPTYKFKPGGLELVELGSNDPVWVFELQSNLKHVTQRQTLDGAVTKVKIMGNASKGKRSPVVGTVTGQTELGTLQQVLSEHKTTDTATALKVANNMLAGVQETVSVTGIDINTIRAGDRVHLEGWPELLAISVKHDLGTPGSMSMRLATREHIRRRYYARRSL</sequence>
<accession>A0A1H8U6H2</accession>
<proteinExistence type="predicted"/>